<feature type="modified residue" description="Phosphoserine; by host" evidence="15">
    <location>
        <position position="96"/>
    </location>
</feature>
<dbReference type="InterPro" id="IPR001177">
    <property type="entry name" value="PPV_DNA_helicase_E1_C"/>
</dbReference>
<dbReference type="GO" id="GO:0003677">
    <property type="term" value="F:DNA binding"/>
    <property type="evidence" value="ECO:0007669"/>
    <property type="project" value="UniProtKB-UniRule"/>
</dbReference>
<evidence type="ECO:0000256" key="12">
    <source>
        <dbReference type="ARBA" id="ARBA00034617"/>
    </source>
</evidence>
<dbReference type="GO" id="GO:0006260">
    <property type="term" value="P:DNA replication"/>
    <property type="evidence" value="ECO:0007669"/>
    <property type="project" value="UniProtKB-UniRule"/>
</dbReference>
<accession>A0A385PKG7</accession>
<evidence type="ECO:0000256" key="14">
    <source>
        <dbReference type="ARBA" id="ARBA00093297"/>
    </source>
</evidence>
<comment type="PTM">
    <text evidence="15">Sumoylated.</text>
</comment>
<feature type="binding site" evidence="15">
    <location>
        <begin position="429"/>
        <end position="436"/>
    </location>
    <ligand>
        <name>ATP</name>
        <dbReference type="ChEBI" id="CHEBI:30616"/>
    </ligand>
</feature>
<gene>
    <name evidence="15" type="primary">E1</name>
</gene>
<dbReference type="EC" id="5.6.2.4" evidence="15 16"/>
<dbReference type="HAMAP" id="MF_04000">
    <property type="entry name" value="PPV_E1"/>
    <property type="match status" value="1"/>
</dbReference>
<evidence type="ECO:0000256" key="1">
    <source>
        <dbReference type="ARBA" id="ARBA00004147"/>
    </source>
</evidence>
<evidence type="ECO:0000256" key="4">
    <source>
        <dbReference type="ARBA" id="ARBA00022562"/>
    </source>
</evidence>
<dbReference type="InterPro" id="IPR016393">
    <property type="entry name" value="Rep_E1_papillomaV"/>
</dbReference>
<feature type="short sequence motif" description="Nuclear localization signal" evidence="15">
    <location>
        <begin position="81"/>
        <end position="83"/>
    </location>
</feature>
<keyword evidence="15" id="KW-1017">Isopeptide bond</keyword>
<dbReference type="InterPro" id="IPR027417">
    <property type="entry name" value="P-loop_NTPase"/>
</dbReference>
<dbReference type="Pfam" id="PF00519">
    <property type="entry name" value="PPV_E1_C"/>
    <property type="match status" value="1"/>
</dbReference>
<name>A0A385PKG7_9PAPI</name>
<keyword evidence="10 15" id="KW-0238">DNA-binding</keyword>
<dbReference type="Pfam" id="PF00524">
    <property type="entry name" value="PPV_E1_N"/>
    <property type="match status" value="1"/>
</dbReference>
<protein>
    <recommendedName>
        <fullName evidence="15 16">Replication protein E1</fullName>
        <ecNumber evidence="15 16">5.6.2.4</ecNumber>
    </recommendedName>
    <alternativeName>
        <fullName evidence="15">ATP-dependent helicase E1</fullName>
    </alternativeName>
    <alternativeName>
        <fullName evidence="15">DNA 3'-5' helicase E1</fullName>
    </alternativeName>
</protein>
<evidence type="ECO:0000256" key="13">
    <source>
        <dbReference type="ARBA" id="ARBA00048988"/>
    </source>
</evidence>
<feature type="short sequence motif" description="Nuclear export signal" evidence="15">
    <location>
        <begin position="95"/>
        <end position="104"/>
    </location>
</feature>
<keyword evidence="11 15" id="KW-0413">Isomerase</keyword>
<dbReference type="EMBL" id="MH777331">
    <property type="protein sequence ID" value="AYA94441.1"/>
    <property type="molecule type" value="Genomic_DNA"/>
</dbReference>
<comment type="similarity">
    <text evidence="15 16">Belongs to the papillomaviridae E1 protein family.</text>
</comment>
<dbReference type="PIRSF" id="PIRSF003383">
    <property type="entry name" value="Rep_E1_papillomaV"/>
    <property type="match status" value="1"/>
</dbReference>
<evidence type="ECO:0000256" key="2">
    <source>
        <dbReference type="ARBA" id="ARBA00022518"/>
    </source>
</evidence>
<keyword evidence="6 15" id="KW-0547">Nucleotide-binding</keyword>
<dbReference type="InterPro" id="IPR046832">
    <property type="entry name" value="PPV_E1_DBD"/>
</dbReference>
<dbReference type="GO" id="GO:0005524">
    <property type="term" value="F:ATP binding"/>
    <property type="evidence" value="ECO:0007669"/>
    <property type="project" value="UniProtKB-UniRule"/>
</dbReference>
<dbReference type="SUPFAM" id="SSF52540">
    <property type="entry name" value="P-loop containing nucleoside triphosphate hydrolases"/>
    <property type="match status" value="1"/>
</dbReference>
<evidence type="ECO:0000256" key="3">
    <source>
        <dbReference type="ARBA" id="ARBA00022553"/>
    </source>
</evidence>
<evidence type="ECO:0000256" key="7">
    <source>
        <dbReference type="ARBA" id="ARBA00022801"/>
    </source>
</evidence>
<keyword evidence="7 15" id="KW-0378">Hydrolase</keyword>
<comment type="subcellular location">
    <subcellularLocation>
        <location evidence="1 15">Host nucleus</location>
    </subcellularLocation>
</comment>
<dbReference type="InterPro" id="IPR014000">
    <property type="entry name" value="PPV_DNA_helicase_E1_N"/>
</dbReference>
<feature type="cross-link" description="Glycyl lysine isopeptide (Lys-Gly) (interchain with G-Cter in SUMO)" evidence="15">
    <location>
        <position position="510"/>
    </location>
</feature>
<organism evidence="18">
    <name type="scientific">Human papillomavirus</name>
    <dbReference type="NCBI Taxonomy" id="10566"/>
    <lineage>
        <taxon>Viruses</taxon>
        <taxon>Monodnaviria</taxon>
        <taxon>Shotokuvirae</taxon>
        <taxon>Cossaviricota</taxon>
        <taxon>Papovaviricetes</taxon>
        <taxon>Zurhausenvirales</taxon>
        <taxon>Papillomaviridae</taxon>
    </lineage>
</organism>
<proteinExistence type="inferred from homology"/>
<keyword evidence="8 15" id="KW-0347">Helicase</keyword>
<dbReference type="PROSITE" id="PS51206">
    <property type="entry name" value="SF3_HELICASE_1"/>
    <property type="match status" value="1"/>
</dbReference>
<evidence type="ECO:0000256" key="6">
    <source>
        <dbReference type="ARBA" id="ARBA00022741"/>
    </source>
</evidence>
<evidence type="ECO:0000313" key="18">
    <source>
        <dbReference type="EMBL" id="AYA94441.1"/>
    </source>
</evidence>
<dbReference type="Gene3D" id="3.40.50.300">
    <property type="entry name" value="P-loop containing nucleotide triphosphate hydrolases"/>
    <property type="match status" value="1"/>
</dbReference>
<comment type="subunit">
    <text evidence="15">Can form hexamers. Interacts with E2 protein; this interaction increases E1 DNA binding specificity. Interacts with host DNA polymerase subunit POLA2. Interacts with host single stranded DNA-binding protein RPA1. Interacts with host TOP1; this interaction stimulates the enzymatic activity of TOP1.</text>
</comment>
<reference evidence="18" key="1">
    <citation type="journal article" date="2018" name="Nat. Med.">
        <title>Expanded skin virome in DOCK8-deficient patients.</title>
        <authorList>
            <consortium name="NISC Comparative Sequencing Program"/>
            <person name="Tirosh O."/>
            <person name="Conlan S."/>
            <person name="Deming C."/>
            <person name="Lee-Lin S.Q."/>
            <person name="Huang X."/>
            <person name="Su H.C."/>
            <person name="Freeman A.F."/>
            <person name="Segre J.A."/>
            <person name="Kong H.H."/>
        </authorList>
    </citation>
    <scope>NUCLEOTIDE SEQUENCE</scope>
    <source>
        <strain evidence="18">HPV-mSK_189</strain>
    </source>
</reference>
<sequence length="599" mass="68619">MGDSKGTETFDCLEGSSSWYLVTEADCVDDIDDFDEIFENSTDSNISNLIDDNDEVDQGNTLMLFNEQLQQDCEQAIQFLKRKHVNSPESAVAALSPKLQAVCISPQKEKQSKRRLTFEDSGIERDEAENTFTQVESIESHQNGACGAEVLEQSNQRAYILFKFKEKFGVPYTELVRTFKSDKSCNVNWVIVICKAAEEVLEASKIILQKHCVFAEVIIRDFYGLYVVQFISAKSRETVIKLFCSILNVQPFQVMCDPPKIRSMVAALYFYKQSMLDKAYTHGSFPDWISKQTIIDHQAAAAAETFELQSLIQWAYDNDITDEAHMAYEYAKLADTDSNAAAWLKHNNQVKYIRDACIMVRLYKRHEMKRMSMAEWIDVCCEKCVDGNGDWKPIMQYLKYQHVNILDFLYIFKLFLQGTPKRNCIVFYGPPDTGKSYFTYALLKLLKGKVVSLMNKNSQFLLQPLTDCKIGLLDDVTYAGWLFIDTHMRTALDGNSICVDSKHKAPTQMKLPPIIVTSNHNVREDSTLMYLHSRLHCICFPNKMPLTETGEPVFQITDYTWKCFFRKLSNQLDLTLPEKEDGVADREVQCSARSSPRPN</sequence>
<comment type="catalytic activity">
    <reaction evidence="13 15 16">
        <text>ATP + H2O = ADP + phosphate + H(+)</text>
        <dbReference type="Rhea" id="RHEA:13065"/>
        <dbReference type="ChEBI" id="CHEBI:15377"/>
        <dbReference type="ChEBI" id="CHEBI:15378"/>
        <dbReference type="ChEBI" id="CHEBI:30616"/>
        <dbReference type="ChEBI" id="CHEBI:43474"/>
        <dbReference type="ChEBI" id="CHEBI:456216"/>
        <dbReference type="EC" id="5.6.2.4"/>
    </reaction>
</comment>
<keyword evidence="9 15" id="KW-0067">ATP-binding</keyword>
<feature type="domain" description="SF3 helicase" evidence="17">
    <location>
        <begin position="403"/>
        <end position="553"/>
    </location>
</feature>
<dbReference type="SUPFAM" id="SSF55464">
    <property type="entry name" value="Origin of replication-binding domain, RBD-like"/>
    <property type="match status" value="1"/>
</dbReference>
<keyword evidence="2 15" id="KW-0244">Early protein</keyword>
<evidence type="ECO:0000256" key="16">
    <source>
        <dbReference type="PIRNR" id="PIRNR003383"/>
    </source>
</evidence>
<keyword evidence="5 15" id="KW-0235">DNA replication</keyword>
<dbReference type="GO" id="GO:0042025">
    <property type="term" value="C:host cell nucleus"/>
    <property type="evidence" value="ECO:0007669"/>
    <property type="project" value="UniProtKB-SubCell"/>
</dbReference>
<evidence type="ECO:0000256" key="11">
    <source>
        <dbReference type="ARBA" id="ARBA00023235"/>
    </source>
</evidence>
<dbReference type="GO" id="GO:0043138">
    <property type="term" value="F:3'-5' DNA helicase activity"/>
    <property type="evidence" value="ECO:0007669"/>
    <property type="project" value="UniProtKB-UniRule"/>
</dbReference>
<comment type="function">
    <text evidence="14 15">ATP-dependent DNA 3'-5' helicase required for initiation of viral DNA replication. It forms a complex with the viral E2 protein. The E1-E2 complex binds to the replication origin which contains binding sites for both proteins. During the initial step, a dimer of E1 interacts with a dimer of protein E2 leading to a complex that binds the viral origin of replication with high specificity. Then, a second dimer of E1 displaces the E2 dimer in an ATP-dependent manner to form the E1 tetramer. Following this, two E1 monomers are added to each half of the site, which results in the formation of two E1 trimers on the viral ori. Subsequently, two hexamers will be created. The double hexamer acts as a bi-directional helicase machinery and unwinds the viral DNA and then recruits the host DNA polymerase to start replication.</text>
</comment>
<keyword evidence="15" id="KW-0832">Ubl conjugation</keyword>
<dbReference type="GO" id="GO:0016887">
    <property type="term" value="F:ATP hydrolysis activity"/>
    <property type="evidence" value="ECO:0007669"/>
    <property type="project" value="RHEA"/>
</dbReference>
<comment type="catalytic activity">
    <reaction evidence="12 15">
        <text>Couples ATP hydrolysis with the unwinding of duplex DNA by translocating in the 3'-5' direction.</text>
        <dbReference type="EC" id="5.6.2.4"/>
    </reaction>
</comment>
<comment type="function">
    <text evidence="16">ATP-dependent DNA helicase required for initiation of viral DNA replication. It forms a complex with the viral E2 protein. The E1-E2 complex binds to the replication origin which contains binding sites for both proteins.</text>
</comment>
<keyword evidence="3 15" id="KW-0597">Phosphoprotein</keyword>
<evidence type="ECO:0000256" key="10">
    <source>
        <dbReference type="ARBA" id="ARBA00023125"/>
    </source>
</evidence>
<comment type="PTM">
    <text evidence="15">Phosphorylated.</text>
</comment>
<comment type="caution">
    <text evidence="15">Lacks conserved residue(s) required for the propagation of feature annotation.</text>
</comment>
<dbReference type="Gene3D" id="1.10.10.510">
    <property type="entry name" value="Zinc finger, large T-antigen D1 domain"/>
    <property type="match status" value="1"/>
</dbReference>
<evidence type="ECO:0000259" key="17">
    <source>
        <dbReference type="PROSITE" id="PS51206"/>
    </source>
</evidence>
<evidence type="ECO:0000256" key="8">
    <source>
        <dbReference type="ARBA" id="ARBA00022806"/>
    </source>
</evidence>
<evidence type="ECO:0000256" key="9">
    <source>
        <dbReference type="ARBA" id="ARBA00022840"/>
    </source>
</evidence>
<dbReference type="Gene3D" id="3.40.1310.10">
    <property type="match status" value="1"/>
</dbReference>
<dbReference type="InterPro" id="IPR046935">
    <property type="entry name" value="PPV_E1_DBD_sf"/>
</dbReference>
<keyword evidence="4 15" id="KW-1048">Host nucleus</keyword>
<evidence type="ECO:0000256" key="15">
    <source>
        <dbReference type="HAMAP-Rule" id="MF_04000"/>
    </source>
</evidence>
<dbReference type="InterPro" id="IPR014015">
    <property type="entry name" value="Helicase_SF3_DNA-vir"/>
</dbReference>
<evidence type="ECO:0000256" key="5">
    <source>
        <dbReference type="ARBA" id="ARBA00022705"/>
    </source>
</evidence>
<dbReference type="Pfam" id="PF20450">
    <property type="entry name" value="PPV_E1_DBD"/>
    <property type="match status" value="1"/>
</dbReference>
<feature type="modified residue" description="Phosphoserine; by host" evidence="15">
    <location>
        <position position="87"/>
    </location>
</feature>
<dbReference type="InterPro" id="IPR037102">
    <property type="entry name" value="Znf_lg_T-Ag_D1_dom_sf"/>
</dbReference>